<keyword evidence="2" id="KW-1185">Reference proteome</keyword>
<reference evidence="1 2" key="1">
    <citation type="journal article" date="2015" name="Sci. Rep.">
        <title>The power of single molecule real-time sequencing technology in the de novo assembly of a eukaryotic genome.</title>
        <authorList>
            <person name="Sakai H."/>
            <person name="Naito K."/>
            <person name="Ogiso-Tanaka E."/>
            <person name="Takahashi Y."/>
            <person name="Iseki K."/>
            <person name="Muto C."/>
            <person name="Satou K."/>
            <person name="Teruya K."/>
            <person name="Shiroma A."/>
            <person name="Shimoji M."/>
            <person name="Hirano T."/>
            <person name="Itoh T."/>
            <person name="Kaga A."/>
            <person name="Tomooka N."/>
        </authorList>
    </citation>
    <scope>NUCLEOTIDE SEQUENCE [LARGE SCALE GENOMIC DNA]</scope>
    <source>
        <strain evidence="2">cv. Shumari</strain>
    </source>
</reference>
<protein>
    <submittedName>
        <fullName evidence="1">Uncharacterized protein</fullName>
    </submittedName>
</protein>
<evidence type="ECO:0000313" key="1">
    <source>
        <dbReference type="EMBL" id="BAT88994.1"/>
    </source>
</evidence>
<organism evidence="1 2">
    <name type="scientific">Vigna angularis var. angularis</name>
    <dbReference type="NCBI Taxonomy" id="157739"/>
    <lineage>
        <taxon>Eukaryota</taxon>
        <taxon>Viridiplantae</taxon>
        <taxon>Streptophyta</taxon>
        <taxon>Embryophyta</taxon>
        <taxon>Tracheophyta</taxon>
        <taxon>Spermatophyta</taxon>
        <taxon>Magnoliopsida</taxon>
        <taxon>eudicotyledons</taxon>
        <taxon>Gunneridae</taxon>
        <taxon>Pentapetalae</taxon>
        <taxon>rosids</taxon>
        <taxon>fabids</taxon>
        <taxon>Fabales</taxon>
        <taxon>Fabaceae</taxon>
        <taxon>Papilionoideae</taxon>
        <taxon>50 kb inversion clade</taxon>
        <taxon>NPAAA clade</taxon>
        <taxon>indigoferoid/millettioid clade</taxon>
        <taxon>Phaseoleae</taxon>
        <taxon>Vigna</taxon>
    </lineage>
</organism>
<dbReference type="Proteomes" id="UP000291084">
    <property type="component" value="Chromosome 5"/>
</dbReference>
<evidence type="ECO:0000313" key="2">
    <source>
        <dbReference type="Proteomes" id="UP000291084"/>
    </source>
</evidence>
<accession>A0A0S3S818</accession>
<sequence length="126" mass="15420">MILFEKNQCQMIIYWLKIFQVYILQKFPFHHFLVLITELVEEMLFIIHKFIPNLKYLCLIYGFKMDQQNLLTKFRLDGMWFLNYMVIIQPVSILHGRQIISRRQDATTFYVQVLFKQAKKFILVHL</sequence>
<dbReference type="EMBL" id="AP015038">
    <property type="protein sequence ID" value="BAT88994.1"/>
    <property type="molecule type" value="Genomic_DNA"/>
</dbReference>
<dbReference type="AlphaFoldDB" id="A0A0S3S818"/>
<gene>
    <name evidence="1" type="primary">Vigan.05G265700</name>
    <name evidence="1" type="ORF">VIGAN_05265700</name>
</gene>
<name>A0A0S3S818_PHAAN</name>
<proteinExistence type="predicted"/>